<dbReference type="EMBL" id="AP003521">
    <property type="protein sequence ID" value="BAD45262.1"/>
    <property type="molecule type" value="Genomic_DNA"/>
</dbReference>
<reference evidence="4" key="3">
    <citation type="journal article" date="2005" name="Nature">
        <title>The map-based sequence of the rice genome.</title>
        <authorList>
            <consortium name="International rice genome sequencing project (IRGSP)"/>
            <person name="Matsumoto T."/>
            <person name="Wu J."/>
            <person name="Kanamori H."/>
            <person name="Katayose Y."/>
            <person name="Fujisawa M."/>
            <person name="Namiki N."/>
            <person name="Mizuno H."/>
            <person name="Yamamoto K."/>
            <person name="Antonio B.A."/>
            <person name="Baba T."/>
            <person name="Sakata K."/>
            <person name="Nagamura Y."/>
            <person name="Aoki H."/>
            <person name="Arikawa K."/>
            <person name="Arita K."/>
            <person name="Bito T."/>
            <person name="Chiden Y."/>
            <person name="Fujitsuka N."/>
            <person name="Fukunaka R."/>
            <person name="Hamada M."/>
            <person name="Harada C."/>
            <person name="Hayashi A."/>
            <person name="Hijishita S."/>
            <person name="Honda M."/>
            <person name="Hosokawa S."/>
            <person name="Ichikawa Y."/>
            <person name="Idonuma A."/>
            <person name="Iijima M."/>
            <person name="Ikeda M."/>
            <person name="Ikeno M."/>
            <person name="Ito K."/>
            <person name="Ito S."/>
            <person name="Ito T."/>
            <person name="Ito Y."/>
            <person name="Ito Y."/>
            <person name="Iwabuchi A."/>
            <person name="Kamiya K."/>
            <person name="Karasawa W."/>
            <person name="Kurita K."/>
            <person name="Katagiri S."/>
            <person name="Kikuta A."/>
            <person name="Kobayashi H."/>
            <person name="Kobayashi N."/>
            <person name="Machita K."/>
            <person name="Maehara T."/>
            <person name="Masukawa M."/>
            <person name="Mizubayashi T."/>
            <person name="Mukai Y."/>
            <person name="Nagasaki H."/>
            <person name="Nagata Y."/>
            <person name="Naito S."/>
            <person name="Nakashima M."/>
            <person name="Nakama Y."/>
            <person name="Nakamichi Y."/>
            <person name="Nakamura M."/>
            <person name="Meguro A."/>
            <person name="Negishi M."/>
            <person name="Ohta I."/>
            <person name="Ohta T."/>
            <person name="Okamoto M."/>
            <person name="Ono N."/>
            <person name="Saji S."/>
            <person name="Sakaguchi M."/>
            <person name="Sakai K."/>
            <person name="Shibata M."/>
            <person name="Shimokawa T."/>
            <person name="Song J."/>
            <person name="Takazaki Y."/>
            <person name="Terasawa K."/>
            <person name="Tsugane M."/>
            <person name="Tsuji K."/>
            <person name="Ueda S."/>
            <person name="Waki K."/>
            <person name="Yamagata H."/>
            <person name="Yamamoto M."/>
            <person name="Yamamoto S."/>
            <person name="Yamane H."/>
            <person name="Yoshiki S."/>
            <person name="Yoshihara R."/>
            <person name="Yukawa K."/>
            <person name="Zhong H."/>
            <person name="Yano M."/>
            <person name="Yuan Q."/>
            <person name="Ouyang S."/>
            <person name="Liu J."/>
            <person name="Jones K.M."/>
            <person name="Gansberger K."/>
            <person name="Moffat K."/>
            <person name="Hill J."/>
            <person name="Bera J."/>
            <person name="Fadrosh D."/>
            <person name="Jin S."/>
            <person name="Johri S."/>
            <person name="Kim M."/>
            <person name="Overton L."/>
            <person name="Reardon M."/>
            <person name="Tsitrin T."/>
            <person name="Vuong H."/>
            <person name="Weaver B."/>
            <person name="Ciecko A."/>
            <person name="Tallon L."/>
            <person name="Jackson J."/>
            <person name="Pai G."/>
            <person name="Aken S.V."/>
            <person name="Utterback T."/>
            <person name="Reidmuller S."/>
            <person name="Feldblyum T."/>
            <person name="Hsiao J."/>
            <person name="Zismann V."/>
            <person name="Iobst S."/>
            <person name="de Vazeille A.R."/>
            <person name="Buell C.R."/>
            <person name="Ying K."/>
            <person name="Li Y."/>
            <person name="Lu T."/>
            <person name="Huang Y."/>
            <person name="Zhao Q."/>
            <person name="Feng Q."/>
            <person name="Zhang L."/>
            <person name="Zhu J."/>
            <person name="Weng Q."/>
            <person name="Mu J."/>
            <person name="Lu Y."/>
            <person name="Fan D."/>
            <person name="Liu Y."/>
            <person name="Guan J."/>
            <person name="Zhang Y."/>
            <person name="Yu S."/>
            <person name="Liu X."/>
            <person name="Zhang Y."/>
            <person name="Hong G."/>
            <person name="Han B."/>
            <person name="Choisne N."/>
            <person name="Demange N."/>
            <person name="Orjeda G."/>
            <person name="Samain S."/>
            <person name="Cattolico L."/>
            <person name="Pelletier E."/>
            <person name="Couloux A."/>
            <person name="Segurens B."/>
            <person name="Wincker P."/>
            <person name="D'Hont A."/>
            <person name="Scarpelli C."/>
            <person name="Weissenbach J."/>
            <person name="Salanoubat M."/>
            <person name="Quetier F."/>
            <person name="Yu Y."/>
            <person name="Kim H.R."/>
            <person name="Rambo T."/>
            <person name="Currie J."/>
            <person name="Collura K."/>
            <person name="Luo M."/>
            <person name="Yang T."/>
            <person name="Ammiraju J.S.S."/>
            <person name="Engler F."/>
            <person name="Soderlund C."/>
            <person name="Wing R.A."/>
            <person name="Palmer L.E."/>
            <person name="de la Bastide M."/>
            <person name="Spiegel L."/>
            <person name="Nascimento L."/>
            <person name="Zutavern T."/>
            <person name="O'Shaughnessy A."/>
            <person name="Dike S."/>
            <person name="Dedhia N."/>
            <person name="Preston R."/>
            <person name="Balija V."/>
            <person name="McCombie W.R."/>
            <person name="Chow T."/>
            <person name="Chen H."/>
            <person name="Chung M."/>
            <person name="Chen C."/>
            <person name="Shaw J."/>
            <person name="Wu H."/>
            <person name="Hsiao K."/>
            <person name="Chao Y."/>
            <person name="Chu M."/>
            <person name="Cheng C."/>
            <person name="Hour A."/>
            <person name="Lee P."/>
            <person name="Lin S."/>
            <person name="Lin Y."/>
            <person name="Liou J."/>
            <person name="Liu S."/>
            <person name="Hsing Y."/>
            <person name="Raghuvanshi S."/>
            <person name="Mohanty A."/>
            <person name="Bharti A.K."/>
            <person name="Gaur A."/>
            <person name="Gupta V."/>
            <person name="Kumar D."/>
            <person name="Ravi V."/>
            <person name="Vij S."/>
            <person name="Kapur A."/>
            <person name="Khurana P."/>
            <person name="Khurana P."/>
            <person name="Khurana J.P."/>
            <person name="Tyagi A.K."/>
            <person name="Gaikwad K."/>
            <person name="Singh A."/>
            <person name="Dalal V."/>
            <person name="Srivastava S."/>
            <person name="Dixit A."/>
            <person name="Pal A.K."/>
            <person name="Ghazi I.A."/>
            <person name="Yadav M."/>
            <person name="Pandit A."/>
            <person name="Bhargava A."/>
            <person name="Sureshbabu K."/>
            <person name="Batra K."/>
            <person name="Sharma T.R."/>
            <person name="Mohapatra T."/>
            <person name="Singh N.K."/>
            <person name="Messing J."/>
            <person name="Nelson A.B."/>
            <person name="Fuks G."/>
            <person name="Kavchok S."/>
            <person name="Keizer G."/>
            <person name="Linton E."/>
            <person name="Llaca V."/>
            <person name="Song R."/>
            <person name="Tanyolac B."/>
            <person name="Young S."/>
            <person name="Ho-Il K."/>
            <person name="Hahn J.H."/>
            <person name="Sangsakoo G."/>
            <person name="Vanavichit A."/>
            <person name="de Mattos Luiz.A.T."/>
            <person name="Zimmer P.D."/>
            <person name="Malone G."/>
            <person name="Dellagostin O."/>
            <person name="de Oliveira A.C."/>
            <person name="Bevan M."/>
            <person name="Bancroft I."/>
            <person name="Minx P."/>
            <person name="Cordum H."/>
            <person name="Wilson R."/>
            <person name="Cheng Z."/>
            <person name="Jin W."/>
            <person name="Jiang J."/>
            <person name="Leong S.A."/>
            <person name="Iwama H."/>
            <person name="Gojobori T."/>
            <person name="Itoh T."/>
            <person name="Niimura Y."/>
            <person name="Fujii Y."/>
            <person name="Habara T."/>
            <person name="Sakai H."/>
            <person name="Sato Y."/>
            <person name="Wilson G."/>
            <person name="Kumar K."/>
            <person name="McCouch S."/>
            <person name="Juretic N."/>
            <person name="Hoen D."/>
            <person name="Wright S."/>
            <person name="Bruskiewich R."/>
            <person name="Bureau T."/>
            <person name="Miyao A."/>
            <person name="Hirochika H."/>
            <person name="Nishikawa T."/>
            <person name="Kadowaki K."/>
            <person name="Sugiura M."/>
            <person name="Burr B."/>
            <person name="Sasaki T."/>
        </authorList>
    </citation>
    <scope>NUCLEOTIDE SEQUENCE [LARGE SCALE GENOMIC DNA]</scope>
    <source>
        <strain evidence="4">cv. Nipponbare</strain>
    </source>
</reference>
<evidence type="ECO:0000313" key="2">
    <source>
        <dbReference type="EMBL" id="BAD45262.1"/>
    </source>
</evidence>
<accession>Q651J7</accession>
<dbReference type="Proteomes" id="UP000000763">
    <property type="component" value="Chromosome 6"/>
</dbReference>
<evidence type="ECO:0000313" key="4">
    <source>
        <dbReference type="Proteomes" id="UP000000763"/>
    </source>
</evidence>
<gene>
    <name evidence="3" type="ORF">B1423D04.15</name>
    <name evidence="2" type="ORF">P0025G03.43</name>
</gene>
<dbReference type="EMBL" id="AP006048">
    <property type="protein sequence ID" value="BAD46520.1"/>
    <property type="molecule type" value="Genomic_DNA"/>
</dbReference>
<evidence type="ECO:0000256" key="1">
    <source>
        <dbReference type="SAM" id="MobiDB-lite"/>
    </source>
</evidence>
<evidence type="ECO:0000313" key="3">
    <source>
        <dbReference type="EMBL" id="BAD46520.1"/>
    </source>
</evidence>
<organism evidence="3 4">
    <name type="scientific">Oryza sativa subsp. japonica</name>
    <name type="common">Rice</name>
    <dbReference type="NCBI Taxonomy" id="39947"/>
    <lineage>
        <taxon>Eukaryota</taxon>
        <taxon>Viridiplantae</taxon>
        <taxon>Streptophyta</taxon>
        <taxon>Embryophyta</taxon>
        <taxon>Tracheophyta</taxon>
        <taxon>Spermatophyta</taxon>
        <taxon>Magnoliopsida</taxon>
        <taxon>Liliopsida</taxon>
        <taxon>Poales</taxon>
        <taxon>Poaceae</taxon>
        <taxon>BOP clade</taxon>
        <taxon>Oryzoideae</taxon>
        <taxon>Oryzeae</taxon>
        <taxon>Oryzinae</taxon>
        <taxon>Oryza</taxon>
        <taxon>Oryza sativa</taxon>
    </lineage>
</organism>
<reference evidence="4" key="4">
    <citation type="journal article" date="2008" name="Nucleic Acids Res.">
        <title>The rice annotation project database (RAP-DB): 2008 update.</title>
        <authorList>
            <consortium name="The rice annotation project (RAP)"/>
        </authorList>
    </citation>
    <scope>GENOME REANNOTATION</scope>
    <source>
        <strain evidence="4">cv. Nipponbare</strain>
    </source>
</reference>
<name>Q651J7_ORYSJ</name>
<proteinExistence type="predicted"/>
<reference evidence="2" key="1">
    <citation type="submission" date="2001-04" db="EMBL/GenBank/DDBJ databases">
        <title>Oryza sativa nipponbare(GA3) genomic DNA, chromosome 6, PAC clone:P0025G03.</title>
        <authorList>
            <person name="Sasaki T."/>
            <person name="Matsumoto T."/>
            <person name="Yamamoto K."/>
        </authorList>
    </citation>
    <scope>NUCLEOTIDE SEQUENCE</scope>
</reference>
<dbReference type="AlphaFoldDB" id="Q651J7"/>
<reference evidence="3" key="2">
    <citation type="submission" date="2002-11" db="EMBL/GenBank/DDBJ databases">
        <title>Oryza sativa nipponbare(GA3) genomic DNA, chromosome 6, BAC clone:B1423D04.</title>
        <authorList>
            <person name="Sasaki T."/>
            <person name="Matsumoto T."/>
            <person name="Katayose Y."/>
        </authorList>
    </citation>
    <scope>NUCLEOTIDE SEQUENCE</scope>
</reference>
<feature type="region of interest" description="Disordered" evidence="1">
    <location>
        <begin position="28"/>
        <end position="50"/>
    </location>
</feature>
<protein>
    <submittedName>
        <fullName evidence="3">Uncharacterized protein</fullName>
    </submittedName>
</protein>
<sequence>MTVAATATCEGSRATSGGVRVEHCQRRQAARGWSDGGVSGGKPARQRACRRSGVGVSVSASAAATRHQPCVR</sequence>